<proteinExistence type="predicted"/>
<evidence type="ECO:0000313" key="2">
    <source>
        <dbReference type="EMBL" id="EKM53239.1"/>
    </source>
</evidence>
<dbReference type="EMBL" id="JH930474">
    <property type="protein sequence ID" value="EKM53239.1"/>
    <property type="molecule type" value="Genomic_DNA"/>
</dbReference>
<protein>
    <submittedName>
        <fullName evidence="2">Uncharacterized protein</fullName>
    </submittedName>
</protein>
<organism evidence="2 3">
    <name type="scientific">Phanerochaete carnosa (strain HHB-10118-sp)</name>
    <name type="common">White-rot fungus</name>
    <name type="synonym">Peniophora carnosa</name>
    <dbReference type="NCBI Taxonomy" id="650164"/>
    <lineage>
        <taxon>Eukaryota</taxon>
        <taxon>Fungi</taxon>
        <taxon>Dikarya</taxon>
        <taxon>Basidiomycota</taxon>
        <taxon>Agaricomycotina</taxon>
        <taxon>Agaricomycetes</taxon>
        <taxon>Polyporales</taxon>
        <taxon>Phanerochaetaceae</taxon>
        <taxon>Phanerochaete</taxon>
    </lineage>
</organism>
<reference evidence="2 3" key="1">
    <citation type="journal article" date="2012" name="BMC Genomics">
        <title>Comparative genomics of the white-rot fungi, Phanerochaete carnosa and P. chrysosporium, to elucidate the genetic basis of the distinct wood types they colonize.</title>
        <authorList>
            <person name="Suzuki H."/>
            <person name="MacDonald J."/>
            <person name="Syed K."/>
            <person name="Salamov A."/>
            <person name="Hori C."/>
            <person name="Aerts A."/>
            <person name="Henrissat B."/>
            <person name="Wiebenga A."/>
            <person name="vanKuyk P.A."/>
            <person name="Barry K."/>
            <person name="Lindquist E."/>
            <person name="LaButti K."/>
            <person name="Lapidus A."/>
            <person name="Lucas S."/>
            <person name="Coutinho P."/>
            <person name="Gong Y."/>
            <person name="Samejima M."/>
            <person name="Mahadevan R."/>
            <person name="Abou-Zaid M."/>
            <person name="de Vries R.P."/>
            <person name="Igarashi K."/>
            <person name="Yadav J.S."/>
            <person name="Grigoriev I.V."/>
            <person name="Master E.R."/>
        </authorList>
    </citation>
    <scope>NUCLEOTIDE SEQUENCE [LARGE SCALE GENOMIC DNA]</scope>
    <source>
        <strain evidence="2 3">HHB-10118-sp</strain>
    </source>
</reference>
<dbReference type="OrthoDB" id="2786563at2759"/>
<feature type="compositionally biased region" description="Low complexity" evidence="1">
    <location>
        <begin position="381"/>
        <end position="399"/>
    </location>
</feature>
<dbReference type="InParanoid" id="K5W2T4"/>
<dbReference type="Proteomes" id="UP000008370">
    <property type="component" value="Unassembled WGS sequence"/>
</dbReference>
<feature type="region of interest" description="Disordered" evidence="1">
    <location>
        <begin position="319"/>
        <end position="419"/>
    </location>
</feature>
<feature type="compositionally biased region" description="Low complexity" evidence="1">
    <location>
        <begin position="343"/>
        <end position="371"/>
    </location>
</feature>
<accession>K5W2T4</accession>
<dbReference type="AlphaFoldDB" id="K5W2T4"/>
<sequence length="419" mass="44949">MSLTLTSLPEEILERIFSFVLEPRTSSPDVSPVVLKTSFTRSHSAPFPSSASRGSATSNKIRPADFPAFSRPPVHRYTPLLTCTLFTRIGEPLLYFFIHVKSRAQCSQLVYTLRGRPDLARCVRALSIDGLWGDSNPLLRALRVRGMRLERFDFCITSDHNAPRESTSELDMFCDTLSMLPLFGTVKHLTVRKAANAYLALPAPNSTLECLSRVIPEWRSLESVKIGFRLPSGPRSDASPAPAPASDMSGVRHFVAALACAPALRVVHAELPAVWNTALLAIAGNPALRAIRLSPAPSAAGAHAFLAEARRHARLAELIERGTPTPAPAARTGRALSRVEHAGTPSRSGSRGRTRANTTVGVGTPSVVFPSAPVPPPAPAASPSSASVSSNPTGGPSRRSSQRRTGRRQSKASRRISAV</sequence>
<dbReference type="RefSeq" id="XP_007397932.1">
    <property type="nucleotide sequence ID" value="XM_007397870.1"/>
</dbReference>
<dbReference type="GeneID" id="18908736"/>
<name>K5W2T4_PHACS</name>
<feature type="compositionally biased region" description="Basic residues" evidence="1">
    <location>
        <begin position="400"/>
        <end position="419"/>
    </location>
</feature>
<dbReference type="KEGG" id="pco:PHACADRAFT_147594"/>
<gene>
    <name evidence="2" type="ORF">PHACADRAFT_147594</name>
</gene>
<keyword evidence="3" id="KW-1185">Reference proteome</keyword>
<evidence type="ECO:0000256" key="1">
    <source>
        <dbReference type="SAM" id="MobiDB-lite"/>
    </source>
</evidence>
<dbReference type="HOGENOM" id="CLU_046568_0_0_1"/>
<feature type="compositionally biased region" description="Low complexity" evidence="1">
    <location>
        <begin position="321"/>
        <end position="335"/>
    </location>
</feature>
<evidence type="ECO:0000313" key="3">
    <source>
        <dbReference type="Proteomes" id="UP000008370"/>
    </source>
</evidence>